<proteinExistence type="predicted"/>
<accession>A0A914PDZ5</accession>
<feature type="region of interest" description="Disordered" evidence="1">
    <location>
        <begin position="106"/>
        <end position="172"/>
    </location>
</feature>
<protein>
    <submittedName>
        <fullName evidence="3">Uncharacterized protein</fullName>
    </submittedName>
</protein>
<evidence type="ECO:0000256" key="1">
    <source>
        <dbReference type="SAM" id="MobiDB-lite"/>
    </source>
</evidence>
<dbReference type="WBParaSite" id="PDA_v2.g15891.t1">
    <property type="protein sequence ID" value="PDA_v2.g15891.t1"/>
    <property type="gene ID" value="PDA_v2.g15891"/>
</dbReference>
<feature type="region of interest" description="Disordered" evidence="1">
    <location>
        <begin position="188"/>
        <end position="215"/>
    </location>
</feature>
<keyword evidence="2" id="KW-1185">Reference proteome</keyword>
<dbReference type="AlphaFoldDB" id="A0A914PDZ5"/>
<feature type="compositionally biased region" description="Pro residues" evidence="1">
    <location>
        <begin position="159"/>
        <end position="169"/>
    </location>
</feature>
<name>A0A914PDZ5_9BILA</name>
<feature type="compositionally biased region" description="Polar residues" evidence="1">
    <location>
        <begin position="106"/>
        <end position="155"/>
    </location>
</feature>
<dbReference type="Proteomes" id="UP000887578">
    <property type="component" value="Unplaced"/>
</dbReference>
<evidence type="ECO:0000313" key="3">
    <source>
        <dbReference type="WBParaSite" id="PDA_v2.g15891.t1"/>
    </source>
</evidence>
<sequence>MYRFTFELSGQQYRVRWFFALDCEDSVFADAVNEECRQLNLDNNFEIVVYETSKFDNKQPISRLLQQDEFVEPDKKYVIVERTFYDNDPNDAEALIYNFSSTQCLSPPRQTSSASIRQSPPASVRQNGPNDAETLTYSCSSTPSLSVSARPSNNEPPLLCTPPRQPPVFHPSINSRQHESATLPETSSMVLDNTLSPHNNVSVSRAAESENYTPR</sequence>
<organism evidence="2 3">
    <name type="scientific">Panagrolaimus davidi</name>
    <dbReference type="NCBI Taxonomy" id="227884"/>
    <lineage>
        <taxon>Eukaryota</taxon>
        <taxon>Metazoa</taxon>
        <taxon>Ecdysozoa</taxon>
        <taxon>Nematoda</taxon>
        <taxon>Chromadorea</taxon>
        <taxon>Rhabditida</taxon>
        <taxon>Tylenchina</taxon>
        <taxon>Panagrolaimomorpha</taxon>
        <taxon>Panagrolaimoidea</taxon>
        <taxon>Panagrolaimidae</taxon>
        <taxon>Panagrolaimus</taxon>
    </lineage>
</organism>
<feature type="compositionally biased region" description="Polar residues" evidence="1">
    <location>
        <begin position="188"/>
        <end position="203"/>
    </location>
</feature>
<evidence type="ECO:0000313" key="2">
    <source>
        <dbReference type="Proteomes" id="UP000887578"/>
    </source>
</evidence>
<reference evidence="3" key="1">
    <citation type="submission" date="2022-11" db="UniProtKB">
        <authorList>
            <consortium name="WormBaseParasite"/>
        </authorList>
    </citation>
    <scope>IDENTIFICATION</scope>
</reference>